<comment type="pathway">
    <text evidence="2">Amino-acid degradation; L-leucine degradation.</text>
</comment>
<evidence type="ECO:0000256" key="1">
    <source>
        <dbReference type="ARBA" id="ARBA00006102"/>
    </source>
</evidence>
<keyword evidence="6" id="KW-0436">Ligase</keyword>
<evidence type="ECO:0000259" key="4">
    <source>
        <dbReference type="PROSITE" id="PS50980"/>
    </source>
</evidence>
<evidence type="ECO:0000313" key="6">
    <source>
        <dbReference type="EMBL" id="NYI12117.1"/>
    </source>
</evidence>
<evidence type="ECO:0000256" key="2">
    <source>
        <dbReference type="ARBA" id="ARBA00046317"/>
    </source>
</evidence>
<dbReference type="InterPro" id="IPR011763">
    <property type="entry name" value="COA_CT_C"/>
</dbReference>
<reference evidence="6 7" key="1">
    <citation type="submission" date="2020-07" db="EMBL/GenBank/DDBJ databases">
        <title>Sequencing the genomes of 1000 actinobacteria strains.</title>
        <authorList>
            <person name="Klenk H.-P."/>
        </authorList>
    </citation>
    <scope>NUCLEOTIDE SEQUENCE [LARGE SCALE GENOMIC DNA]</scope>
    <source>
        <strain evidence="6 7">DSM 18248</strain>
    </source>
</reference>
<evidence type="ECO:0000256" key="3">
    <source>
        <dbReference type="SAM" id="MobiDB-lite"/>
    </source>
</evidence>
<dbReference type="FunFam" id="3.90.226.10:FF:000007">
    <property type="entry name" value="Methylcrotonoyl-CoA carboxylase subunit beta"/>
    <property type="match status" value="1"/>
</dbReference>
<dbReference type="EMBL" id="JACBZI010000001">
    <property type="protein sequence ID" value="NYI12117.1"/>
    <property type="molecule type" value="Genomic_DNA"/>
</dbReference>
<comment type="similarity">
    <text evidence="1">Belongs to the AccD/PCCB family.</text>
</comment>
<dbReference type="GO" id="GO:0006552">
    <property type="term" value="P:L-leucine catabolic process"/>
    <property type="evidence" value="ECO:0007669"/>
    <property type="project" value="TreeGrafter"/>
</dbReference>
<evidence type="ECO:0000259" key="5">
    <source>
        <dbReference type="PROSITE" id="PS50989"/>
    </source>
</evidence>
<dbReference type="PANTHER" id="PTHR22855">
    <property type="entry name" value="ACETYL, PROPIONYL, PYRUVATE, AND GLUTACONYL CARBOXYLASE-RELATED"/>
    <property type="match status" value="1"/>
</dbReference>
<dbReference type="InterPro" id="IPR045190">
    <property type="entry name" value="MCCB/AccD1-like"/>
</dbReference>
<dbReference type="PANTHER" id="PTHR22855:SF13">
    <property type="entry name" value="METHYLCROTONOYL-COA CARBOXYLASE BETA CHAIN, MITOCHONDRIAL"/>
    <property type="match status" value="1"/>
</dbReference>
<dbReference type="AlphaFoldDB" id="A0A7Y9YIW2"/>
<feature type="domain" description="CoA carboxyltransferase C-terminal" evidence="5">
    <location>
        <begin position="272"/>
        <end position="510"/>
    </location>
</feature>
<feature type="domain" description="CoA carboxyltransferase N-terminal" evidence="4">
    <location>
        <begin position="5"/>
        <end position="265"/>
    </location>
</feature>
<dbReference type="Pfam" id="PF01039">
    <property type="entry name" value="Carboxyl_trans"/>
    <property type="match status" value="1"/>
</dbReference>
<dbReference type="FunFam" id="3.90.226.10:FF:000004">
    <property type="entry name" value="Methylcrotonoyl-CoA carboxylase beta chain"/>
    <property type="match status" value="1"/>
</dbReference>
<feature type="region of interest" description="Disordered" evidence="3">
    <location>
        <begin position="259"/>
        <end position="279"/>
    </location>
</feature>
<dbReference type="PROSITE" id="PS50989">
    <property type="entry name" value="COA_CT_CTER"/>
    <property type="match status" value="1"/>
</dbReference>
<dbReference type="InterPro" id="IPR029045">
    <property type="entry name" value="ClpP/crotonase-like_dom_sf"/>
</dbReference>
<dbReference type="EC" id="6.4.1.4" evidence="6"/>
<dbReference type="GO" id="GO:0004485">
    <property type="term" value="F:methylcrotonoyl-CoA carboxylase activity"/>
    <property type="evidence" value="ECO:0007669"/>
    <property type="project" value="UniProtKB-EC"/>
</dbReference>
<evidence type="ECO:0000313" key="7">
    <source>
        <dbReference type="Proteomes" id="UP000537326"/>
    </source>
</evidence>
<dbReference type="InterPro" id="IPR034733">
    <property type="entry name" value="AcCoA_carboxyl_beta"/>
</dbReference>
<dbReference type="GO" id="GO:1905202">
    <property type="term" value="C:methylcrotonoyl-CoA carboxylase complex"/>
    <property type="evidence" value="ECO:0007669"/>
    <property type="project" value="TreeGrafter"/>
</dbReference>
<dbReference type="Gene3D" id="3.90.226.10">
    <property type="entry name" value="2-enoyl-CoA Hydratase, Chain A, domain 1"/>
    <property type="match status" value="2"/>
</dbReference>
<keyword evidence="7" id="KW-1185">Reference proteome</keyword>
<dbReference type="SUPFAM" id="SSF52096">
    <property type="entry name" value="ClpP/crotonase"/>
    <property type="match status" value="2"/>
</dbReference>
<name>A0A7Y9YIW2_9ACTN</name>
<organism evidence="6 7">
    <name type="scientific">Nocardioides marinus</name>
    <dbReference type="NCBI Taxonomy" id="374514"/>
    <lineage>
        <taxon>Bacteria</taxon>
        <taxon>Bacillati</taxon>
        <taxon>Actinomycetota</taxon>
        <taxon>Actinomycetes</taxon>
        <taxon>Propionibacteriales</taxon>
        <taxon>Nocardioidaceae</taxon>
        <taxon>Nocardioides</taxon>
    </lineage>
</organism>
<sequence length="518" mass="55662">MSTQMRDLVDELRQRLATVRQGGSEAARTKHTDRGKLLVRDRVDRLLDPGSPFLELSPLAAYGMYGAPGETPVPSAGVVGGIGRIHGRECVVVANDATVKGGTYYPMTVKKHLRAQTIAAENNLPCIYLVDSGGAFLPMQDEVFPDREHFGRIFFNQANMSARGIPQIASVMGSCTAGGAYVPAMSDETVIVKEQGTIFLGGPPLVKAATGEVVTAEELGGGEVHARRSGVVDHLADDDAHALAIVRGIVDTFSRPVSTGSTNGGAPWEVREPEEPLESPESIYDVVPADVRTPYDVRDVIRRIVDGSRMQEFKALYGETLVCGFAHVWGHPVGIVANNGILFSESALKGAHFIELCNQRGIPLVFLQNISGFMVGREYENNGIARDGAKLVTAVACSVVPKFTVVIGGSYGAGNYGMCGRAYDPRFLWMWPNARISVMGGEQAASVLATVAGRPDDEEFKEPIRAQYEEQGSPYYASARLWDDGIIDPADTRRVLGMALSAAANAPVADPSYGIFRM</sequence>
<dbReference type="PROSITE" id="PS50980">
    <property type="entry name" value="COA_CT_NTER"/>
    <property type="match status" value="1"/>
</dbReference>
<comment type="caution">
    <text evidence="6">The sequence shown here is derived from an EMBL/GenBank/DDBJ whole genome shotgun (WGS) entry which is preliminary data.</text>
</comment>
<accession>A0A7Y9YIW2</accession>
<dbReference type="Proteomes" id="UP000537326">
    <property type="component" value="Unassembled WGS sequence"/>
</dbReference>
<protein>
    <submittedName>
        <fullName evidence="6">3-methylcrotonyl-CoA carboxylase beta subunit</fullName>
        <ecNumber evidence="6">6.4.1.4</ecNumber>
    </submittedName>
</protein>
<proteinExistence type="inferred from homology"/>
<dbReference type="InterPro" id="IPR011762">
    <property type="entry name" value="COA_CT_N"/>
</dbReference>
<gene>
    <name evidence="6" type="ORF">BKA05_003632</name>
</gene>